<dbReference type="SUPFAM" id="SSF89009">
    <property type="entry name" value="GAT-like domain"/>
    <property type="match status" value="1"/>
</dbReference>
<dbReference type="SMART" id="SM00288">
    <property type="entry name" value="VHS"/>
    <property type="match status" value="1"/>
</dbReference>
<dbReference type="AlphaFoldDB" id="A0AAD1YYC4"/>
<dbReference type="FunFam" id="1.25.40.90:FF:000028">
    <property type="entry name" value="TOM1-like protein 2"/>
    <property type="match status" value="1"/>
</dbReference>
<dbReference type="InterPro" id="IPR044836">
    <property type="entry name" value="TOL_plant"/>
</dbReference>
<dbReference type="PROSITE" id="PS50179">
    <property type="entry name" value="VHS"/>
    <property type="match status" value="1"/>
</dbReference>
<protein>
    <submittedName>
        <fullName evidence="9">Uncharacterized protein</fullName>
    </submittedName>
</protein>
<evidence type="ECO:0000256" key="2">
    <source>
        <dbReference type="ARBA" id="ARBA00007708"/>
    </source>
</evidence>
<proteinExistence type="inferred from homology"/>
<dbReference type="InterPro" id="IPR008942">
    <property type="entry name" value="ENTH_VHS"/>
</dbReference>
<keyword evidence="3" id="KW-0813">Transport</keyword>
<evidence type="ECO:0000256" key="3">
    <source>
        <dbReference type="ARBA" id="ARBA00022448"/>
    </source>
</evidence>
<sequence length="617" mass="67532">MMNSMVDRATSNMLIGPDWAMNIEICDICNRDPVHAKDAVKRIKKRLGSKNPKTQLLTLTLLETIVKNCMDIVHMLVAEKGVLPAMVKMVKKKPDFHVKEKILTLIDTWQEAFGGVGARYPQYFSAYHDLLLIGAVFPQRTDRSAPVITPLQTHPLTSYPQNLQSPESRLDEAESTAQAEFPTLSLKEIQFARGVINVLAEMLNEVNPGNKEGHMQDAIADLVEQCRTYKKRVVKLVNSTSDESLLNQGLSLNDDLQRVLAKHEFIASGNNVPSEKPKPEPIRSLVDVDAPLIDTGDSKQSDKGSTSTAGLATQLLLPAIPSTDGPSTYQSKAEQTLDLLSGNSLNAPADANSPSVCPKQENFQSPQSSLFPNGGSVPSNMLVYEQSLDSQGSPAWNGHITEQQSPPSTVYGAQIHGALPPPPWEPQQVDNNQLPNGQSPSQMQVSQVVMIQSQPLPSGTYFQGSPPVSNGPAVGTYVQQFNMEYLTAIDKQATQNNQLAGLHSQPILSLQSTTMFPQPMQSDQMAYMYPQQVYGNQKSSYGYGYSQQPNSQFLEKSMTGLSVKDDDVIRNFSYQVSTPSHAPSGKLPKAEDKLFGDLVDISKFKPNKSTTGRVGSM</sequence>
<dbReference type="GO" id="GO:0043328">
    <property type="term" value="P:protein transport to vacuole involved in ubiquitin-dependent protein catabolic process via the multivesicular body sorting pathway"/>
    <property type="evidence" value="ECO:0007669"/>
    <property type="project" value="InterPro"/>
</dbReference>
<feature type="compositionally biased region" description="Polar residues" evidence="6">
    <location>
        <begin position="156"/>
        <end position="167"/>
    </location>
</feature>
<dbReference type="InterPro" id="IPR004152">
    <property type="entry name" value="GAT_dom"/>
</dbReference>
<evidence type="ECO:0000259" key="7">
    <source>
        <dbReference type="PROSITE" id="PS50179"/>
    </source>
</evidence>
<dbReference type="Pfam" id="PF00790">
    <property type="entry name" value="VHS"/>
    <property type="match status" value="1"/>
</dbReference>
<evidence type="ECO:0000256" key="1">
    <source>
        <dbReference type="ARBA" id="ARBA00004170"/>
    </source>
</evidence>
<dbReference type="GO" id="GO:0043130">
    <property type="term" value="F:ubiquitin binding"/>
    <property type="evidence" value="ECO:0007669"/>
    <property type="project" value="InterPro"/>
</dbReference>
<dbReference type="Proteomes" id="UP000834106">
    <property type="component" value="Chromosome 4"/>
</dbReference>
<keyword evidence="4" id="KW-0653">Protein transport</keyword>
<evidence type="ECO:0000313" key="9">
    <source>
        <dbReference type="EMBL" id="CAI9759647.1"/>
    </source>
</evidence>
<dbReference type="Gene3D" id="1.25.40.90">
    <property type="match status" value="1"/>
</dbReference>
<dbReference type="PROSITE" id="PS50909">
    <property type="entry name" value="GAT"/>
    <property type="match status" value="1"/>
</dbReference>
<evidence type="ECO:0000256" key="4">
    <source>
        <dbReference type="ARBA" id="ARBA00022927"/>
    </source>
</evidence>
<dbReference type="PANTHER" id="PTHR45898:SF4">
    <property type="entry name" value="TARGET OF MYB PROTEIN 1"/>
    <property type="match status" value="1"/>
</dbReference>
<name>A0AAD1YYC4_9LAMI</name>
<comment type="similarity">
    <text evidence="2">Belongs to the TOM1 family.</text>
</comment>
<feature type="region of interest" description="Disordered" evidence="6">
    <location>
        <begin position="342"/>
        <end position="367"/>
    </location>
</feature>
<feature type="compositionally biased region" description="Polar residues" evidence="6">
    <location>
        <begin position="428"/>
        <end position="437"/>
    </location>
</feature>
<dbReference type="CDD" id="cd14231">
    <property type="entry name" value="GAT_GGA-like_plant"/>
    <property type="match status" value="1"/>
</dbReference>
<dbReference type="InterPro" id="IPR002014">
    <property type="entry name" value="VHS_dom"/>
</dbReference>
<reference evidence="9" key="1">
    <citation type="submission" date="2023-05" db="EMBL/GenBank/DDBJ databases">
        <authorList>
            <person name="Huff M."/>
        </authorList>
    </citation>
    <scope>NUCLEOTIDE SEQUENCE</scope>
</reference>
<feature type="compositionally biased region" description="Polar residues" evidence="6">
    <location>
        <begin position="397"/>
        <end position="408"/>
    </location>
</feature>
<evidence type="ECO:0000313" key="10">
    <source>
        <dbReference type="Proteomes" id="UP000834106"/>
    </source>
</evidence>
<feature type="domain" description="VHS" evidence="7">
    <location>
        <begin position="9"/>
        <end position="138"/>
    </location>
</feature>
<gene>
    <name evidence="9" type="ORF">FPE_LOCUS7077</name>
</gene>
<dbReference type="SUPFAM" id="SSF48464">
    <property type="entry name" value="ENTH/VHS domain"/>
    <property type="match status" value="1"/>
</dbReference>
<dbReference type="Pfam" id="PF03127">
    <property type="entry name" value="GAT"/>
    <property type="match status" value="1"/>
</dbReference>
<dbReference type="EMBL" id="OU503039">
    <property type="protein sequence ID" value="CAI9759647.1"/>
    <property type="molecule type" value="Genomic_DNA"/>
</dbReference>
<keyword evidence="5" id="KW-0472">Membrane</keyword>
<feature type="region of interest" description="Disordered" evidence="6">
    <location>
        <begin position="156"/>
        <end position="176"/>
    </location>
</feature>
<evidence type="ECO:0000256" key="5">
    <source>
        <dbReference type="ARBA" id="ARBA00023136"/>
    </source>
</evidence>
<feature type="domain" description="GAT" evidence="8">
    <location>
        <begin position="180"/>
        <end position="268"/>
    </location>
</feature>
<dbReference type="CDD" id="cd03561">
    <property type="entry name" value="VHS"/>
    <property type="match status" value="1"/>
</dbReference>
<keyword evidence="10" id="KW-1185">Reference proteome</keyword>
<dbReference type="GO" id="GO:0005737">
    <property type="term" value="C:cytoplasm"/>
    <property type="evidence" value="ECO:0007669"/>
    <property type="project" value="UniProtKB-ARBA"/>
</dbReference>
<dbReference type="GO" id="GO:0016020">
    <property type="term" value="C:membrane"/>
    <property type="evidence" value="ECO:0007669"/>
    <property type="project" value="UniProtKB-SubCell"/>
</dbReference>
<dbReference type="PANTHER" id="PTHR45898">
    <property type="entry name" value="TOM1-LIKE PROTEIN"/>
    <property type="match status" value="1"/>
</dbReference>
<dbReference type="GO" id="GO:0035091">
    <property type="term" value="F:phosphatidylinositol binding"/>
    <property type="evidence" value="ECO:0007669"/>
    <property type="project" value="InterPro"/>
</dbReference>
<evidence type="ECO:0000256" key="6">
    <source>
        <dbReference type="SAM" id="MobiDB-lite"/>
    </source>
</evidence>
<organism evidence="9 10">
    <name type="scientific">Fraxinus pennsylvanica</name>
    <dbReference type="NCBI Taxonomy" id="56036"/>
    <lineage>
        <taxon>Eukaryota</taxon>
        <taxon>Viridiplantae</taxon>
        <taxon>Streptophyta</taxon>
        <taxon>Embryophyta</taxon>
        <taxon>Tracheophyta</taxon>
        <taxon>Spermatophyta</taxon>
        <taxon>Magnoliopsida</taxon>
        <taxon>eudicotyledons</taxon>
        <taxon>Gunneridae</taxon>
        <taxon>Pentapetalae</taxon>
        <taxon>asterids</taxon>
        <taxon>lamiids</taxon>
        <taxon>Lamiales</taxon>
        <taxon>Oleaceae</taxon>
        <taxon>Oleeae</taxon>
        <taxon>Fraxinus</taxon>
    </lineage>
</organism>
<accession>A0AAD1YYC4</accession>
<dbReference type="InterPro" id="IPR038425">
    <property type="entry name" value="GAT_sf"/>
</dbReference>
<dbReference type="Gene3D" id="1.20.58.160">
    <property type="match status" value="1"/>
</dbReference>
<evidence type="ECO:0000259" key="8">
    <source>
        <dbReference type="PROSITE" id="PS50909"/>
    </source>
</evidence>
<feature type="region of interest" description="Disordered" evidence="6">
    <location>
        <begin position="397"/>
        <end position="440"/>
    </location>
</feature>
<comment type="subcellular location">
    <subcellularLocation>
        <location evidence="1">Membrane</location>
        <topology evidence="1">Peripheral membrane protein</topology>
    </subcellularLocation>
</comment>